<evidence type="ECO:0000256" key="10">
    <source>
        <dbReference type="ARBA" id="ARBA00022993"/>
    </source>
</evidence>
<dbReference type="PANTHER" id="PTHR34265">
    <property type="entry name" value="TYPE III PANTOTHENATE KINASE"/>
    <property type="match status" value="1"/>
</dbReference>
<comment type="caution">
    <text evidence="13">The sequence shown here is derived from an EMBL/GenBank/DDBJ whole genome shotgun (WGS) entry which is preliminary data.</text>
</comment>
<keyword evidence="4" id="KW-0963">Cytoplasm</keyword>
<dbReference type="Gene3D" id="3.30.420.40">
    <property type="match status" value="2"/>
</dbReference>
<dbReference type="EMBL" id="MLJW01000041">
    <property type="protein sequence ID" value="OIR06838.1"/>
    <property type="molecule type" value="Genomic_DNA"/>
</dbReference>
<accession>A0A1J5T3V0</accession>
<comment type="subunit">
    <text evidence="3">Homodimer.</text>
</comment>
<comment type="cofactor">
    <cofactor evidence="1">
        <name>K(+)</name>
        <dbReference type="ChEBI" id="CHEBI:29103"/>
    </cofactor>
</comment>
<name>A0A1J5T3V0_9ZZZZ</name>
<proteinExistence type="inferred from homology"/>
<comment type="subcellular location">
    <subcellularLocation>
        <location evidence="2">Cytoplasm</location>
    </subcellularLocation>
</comment>
<dbReference type="GO" id="GO:0015937">
    <property type="term" value="P:coenzyme A biosynthetic process"/>
    <property type="evidence" value="ECO:0007669"/>
    <property type="project" value="UniProtKB-KW"/>
</dbReference>
<sequence>MTLLCLDCGNTRLKWGLNEHGRWLAQGALPLAEIGRLPRALGALSCPRRAIACNVAGVLAGEAIEAVAAALAVPLLWASSRNEQCGVKNAYEDPQRLGADRWAALIGARGQHRGACLVVNAGTATTVDVLDAAGVFQGGLILPGIDLMRAALAGNTAQLPLAAGEFKALPRNTEDAIVSGCLQATAGAIERMFAQLADQPGAVCLLSGGAAENLAPLLGIPCVASDNLVLQGLARMDRDLD</sequence>
<organism evidence="13">
    <name type="scientific">mine drainage metagenome</name>
    <dbReference type="NCBI Taxonomy" id="410659"/>
    <lineage>
        <taxon>unclassified sequences</taxon>
        <taxon>metagenomes</taxon>
        <taxon>ecological metagenomes</taxon>
    </lineage>
</organism>
<dbReference type="PANTHER" id="PTHR34265:SF1">
    <property type="entry name" value="TYPE III PANTOTHENATE KINASE"/>
    <property type="match status" value="1"/>
</dbReference>
<dbReference type="NCBIfam" id="TIGR00671">
    <property type="entry name" value="baf"/>
    <property type="match status" value="1"/>
</dbReference>
<dbReference type="CDD" id="cd24015">
    <property type="entry name" value="ASKHA_NBD_PanK-III"/>
    <property type="match status" value="1"/>
</dbReference>
<keyword evidence="10" id="KW-0173">Coenzyme A biosynthesis</keyword>
<protein>
    <recommendedName>
        <fullName evidence="12">Type III pantothenate kinase</fullName>
    </recommendedName>
</protein>
<evidence type="ECO:0000313" key="13">
    <source>
        <dbReference type="EMBL" id="OIR06838.1"/>
    </source>
</evidence>
<dbReference type="GO" id="GO:0004594">
    <property type="term" value="F:pantothenate kinase activity"/>
    <property type="evidence" value="ECO:0007669"/>
    <property type="project" value="InterPro"/>
</dbReference>
<dbReference type="GO" id="GO:0005524">
    <property type="term" value="F:ATP binding"/>
    <property type="evidence" value="ECO:0007669"/>
    <property type="project" value="UniProtKB-KW"/>
</dbReference>
<gene>
    <name evidence="13" type="primary">coaX_4</name>
    <name evidence="13" type="ORF">GALL_110870</name>
</gene>
<evidence type="ECO:0000256" key="9">
    <source>
        <dbReference type="ARBA" id="ARBA00022958"/>
    </source>
</evidence>
<dbReference type="InterPro" id="IPR004619">
    <property type="entry name" value="Type_III_PanK"/>
</dbReference>
<evidence type="ECO:0000256" key="7">
    <source>
        <dbReference type="ARBA" id="ARBA00022777"/>
    </source>
</evidence>
<evidence type="ECO:0000256" key="1">
    <source>
        <dbReference type="ARBA" id="ARBA00001958"/>
    </source>
</evidence>
<dbReference type="GO" id="GO:0005737">
    <property type="term" value="C:cytoplasm"/>
    <property type="evidence" value="ECO:0007669"/>
    <property type="project" value="UniProtKB-SubCell"/>
</dbReference>
<evidence type="ECO:0000256" key="3">
    <source>
        <dbReference type="ARBA" id="ARBA00011738"/>
    </source>
</evidence>
<keyword evidence="9" id="KW-0630">Potassium</keyword>
<keyword evidence="7 13" id="KW-0418">Kinase</keyword>
<comment type="similarity">
    <text evidence="11">Belongs to the type III pantothenate kinase family.</text>
</comment>
<evidence type="ECO:0000256" key="11">
    <source>
        <dbReference type="ARBA" id="ARBA00038036"/>
    </source>
</evidence>
<keyword evidence="8" id="KW-0067">ATP-binding</keyword>
<evidence type="ECO:0000256" key="5">
    <source>
        <dbReference type="ARBA" id="ARBA00022679"/>
    </source>
</evidence>
<keyword evidence="6" id="KW-0547">Nucleotide-binding</keyword>
<evidence type="ECO:0000256" key="12">
    <source>
        <dbReference type="ARBA" id="ARBA00040883"/>
    </source>
</evidence>
<dbReference type="AlphaFoldDB" id="A0A1J5T3V0"/>
<dbReference type="SUPFAM" id="SSF53067">
    <property type="entry name" value="Actin-like ATPase domain"/>
    <property type="match status" value="2"/>
</dbReference>
<reference evidence="13" key="1">
    <citation type="submission" date="2016-10" db="EMBL/GenBank/DDBJ databases">
        <title>Sequence of Gallionella enrichment culture.</title>
        <authorList>
            <person name="Poehlein A."/>
            <person name="Muehling M."/>
            <person name="Daniel R."/>
        </authorList>
    </citation>
    <scope>NUCLEOTIDE SEQUENCE</scope>
</reference>
<evidence type="ECO:0000256" key="6">
    <source>
        <dbReference type="ARBA" id="ARBA00022741"/>
    </source>
</evidence>
<keyword evidence="5 13" id="KW-0808">Transferase</keyword>
<dbReference type="InterPro" id="IPR043129">
    <property type="entry name" value="ATPase_NBD"/>
</dbReference>
<evidence type="ECO:0000256" key="8">
    <source>
        <dbReference type="ARBA" id="ARBA00022840"/>
    </source>
</evidence>
<dbReference type="HAMAP" id="MF_01274">
    <property type="entry name" value="Pantothen_kinase_3"/>
    <property type="match status" value="1"/>
</dbReference>
<evidence type="ECO:0000256" key="2">
    <source>
        <dbReference type="ARBA" id="ARBA00004496"/>
    </source>
</evidence>
<dbReference type="Pfam" id="PF03309">
    <property type="entry name" value="Pan_kinase"/>
    <property type="match status" value="1"/>
</dbReference>
<evidence type="ECO:0000256" key="4">
    <source>
        <dbReference type="ARBA" id="ARBA00022490"/>
    </source>
</evidence>